<dbReference type="Proteomes" id="UP000237000">
    <property type="component" value="Unassembled WGS sequence"/>
</dbReference>
<keyword evidence="2" id="KW-1185">Reference proteome</keyword>
<proteinExistence type="predicted"/>
<gene>
    <name evidence="1" type="ORF">TorRG33x02_188170</name>
</gene>
<protein>
    <submittedName>
        <fullName evidence="1">Uncharacterized protein</fullName>
    </submittedName>
</protein>
<dbReference type="EMBL" id="JXTC01000148">
    <property type="protein sequence ID" value="PON85407.1"/>
    <property type="molecule type" value="Genomic_DNA"/>
</dbReference>
<accession>A0A2P5EIN0</accession>
<evidence type="ECO:0000313" key="2">
    <source>
        <dbReference type="Proteomes" id="UP000237000"/>
    </source>
</evidence>
<sequence>MATRRREWDQSRCIWWLDDDAAALRSSTASLLVADDWSQFPAKLLWFRGFRGRAHIWMWWFTVNSIVGPS</sequence>
<dbReference type="InParanoid" id="A0A2P5EIN0"/>
<name>A0A2P5EIN0_TREOI</name>
<organism evidence="1 2">
    <name type="scientific">Trema orientale</name>
    <name type="common">Charcoal tree</name>
    <name type="synonym">Celtis orientalis</name>
    <dbReference type="NCBI Taxonomy" id="63057"/>
    <lineage>
        <taxon>Eukaryota</taxon>
        <taxon>Viridiplantae</taxon>
        <taxon>Streptophyta</taxon>
        <taxon>Embryophyta</taxon>
        <taxon>Tracheophyta</taxon>
        <taxon>Spermatophyta</taxon>
        <taxon>Magnoliopsida</taxon>
        <taxon>eudicotyledons</taxon>
        <taxon>Gunneridae</taxon>
        <taxon>Pentapetalae</taxon>
        <taxon>rosids</taxon>
        <taxon>fabids</taxon>
        <taxon>Rosales</taxon>
        <taxon>Cannabaceae</taxon>
        <taxon>Trema</taxon>
    </lineage>
</organism>
<comment type="caution">
    <text evidence="1">The sequence shown here is derived from an EMBL/GenBank/DDBJ whole genome shotgun (WGS) entry which is preliminary data.</text>
</comment>
<evidence type="ECO:0000313" key="1">
    <source>
        <dbReference type="EMBL" id="PON85407.1"/>
    </source>
</evidence>
<reference evidence="2" key="1">
    <citation type="submission" date="2016-06" db="EMBL/GenBank/DDBJ databases">
        <title>Parallel loss of symbiosis genes in relatives of nitrogen-fixing non-legume Parasponia.</title>
        <authorList>
            <person name="Van Velzen R."/>
            <person name="Holmer R."/>
            <person name="Bu F."/>
            <person name="Rutten L."/>
            <person name="Van Zeijl A."/>
            <person name="Liu W."/>
            <person name="Santuari L."/>
            <person name="Cao Q."/>
            <person name="Sharma T."/>
            <person name="Shen D."/>
            <person name="Roswanjaya Y."/>
            <person name="Wardhani T."/>
            <person name="Kalhor M.S."/>
            <person name="Jansen J."/>
            <person name="Van den Hoogen J."/>
            <person name="Gungor B."/>
            <person name="Hartog M."/>
            <person name="Hontelez J."/>
            <person name="Verver J."/>
            <person name="Yang W.-C."/>
            <person name="Schijlen E."/>
            <person name="Repin R."/>
            <person name="Schilthuizen M."/>
            <person name="Schranz E."/>
            <person name="Heidstra R."/>
            <person name="Miyata K."/>
            <person name="Fedorova E."/>
            <person name="Kohlen W."/>
            <person name="Bisseling T."/>
            <person name="Smit S."/>
            <person name="Geurts R."/>
        </authorList>
    </citation>
    <scope>NUCLEOTIDE SEQUENCE [LARGE SCALE GENOMIC DNA]</scope>
    <source>
        <strain evidence="2">cv. RG33-2</strain>
    </source>
</reference>
<dbReference type="AlphaFoldDB" id="A0A2P5EIN0"/>
<feature type="non-terminal residue" evidence="1">
    <location>
        <position position="70"/>
    </location>
</feature>